<comment type="caution">
    <text evidence="3">The sequence shown here is derived from an EMBL/GenBank/DDBJ whole genome shotgun (WGS) entry which is preliminary data.</text>
</comment>
<protein>
    <recommendedName>
        <fullName evidence="2">Transglycosylase SLT domain-containing protein</fullName>
    </recommendedName>
</protein>
<reference evidence="3 4" key="1">
    <citation type="journal article" date="2015" name="Nature">
        <title>rRNA introns, odd ribosomes, and small enigmatic genomes across a large radiation of phyla.</title>
        <authorList>
            <person name="Brown C.T."/>
            <person name="Hug L.A."/>
            <person name="Thomas B.C."/>
            <person name="Sharon I."/>
            <person name="Castelle C.J."/>
            <person name="Singh A."/>
            <person name="Wilkins M.J."/>
            <person name="Williams K.H."/>
            <person name="Banfield J.F."/>
        </authorList>
    </citation>
    <scope>NUCLEOTIDE SEQUENCE [LARGE SCALE GENOMIC DNA]</scope>
</reference>
<feature type="transmembrane region" description="Helical" evidence="1">
    <location>
        <begin position="58"/>
        <end position="76"/>
    </location>
</feature>
<feature type="transmembrane region" description="Helical" evidence="1">
    <location>
        <begin position="10"/>
        <end position="27"/>
    </location>
</feature>
<keyword evidence="1" id="KW-0472">Membrane</keyword>
<keyword evidence="1" id="KW-1133">Transmembrane helix</keyword>
<proteinExistence type="predicted"/>
<gene>
    <name evidence="3" type="ORF">UV06_C0002G0128</name>
</gene>
<evidence type="ECO:0000313" key="4">
    <source>
        <dbReference type="Proteomes" id="UP000033854"/>
    </source>
</evidence>
<dbReference type="SUPFAM" id="SSF53955">
    <property type="entry name" value="Lysozyme-like"/>
    <property type="match status" value="1"/>
</dbReference>
<feature type="transmembrane region" description="Helical" evidence="1">
    <location>
        <begin position="33"/>
        <end position="51"/>
    </location>
</feature>
<dbReference type="PANTHER" id="PTHR37423:SF2">
    <property type="entry name" value="MEMBRANE-BOUND LYTIC MUREIN TRANSGLYCOSYLASE C"/>
    <property type="match status" value="1"/>
</dbReference>
<evidence type="ECO:0000313" key="3">
    <source>
        <dbReference type="EMBL" id="KKS43226.1"/>
    </source>
</evidence>
<name>A0A0G1BA66_9BACT</name>
<dbReference type="Pfam" id="PF01464">
    <property type="entry name" value="SLT"/>
    <property type="match status" value="1"/>
</dbReference>
<evidence type="ECO:0000256" key="1">
    <source>
        <dbReference type="SAM" id="Phobius"/>
    </source>
</evidence>
<evidence type="ECO:0000259" key="2">
    <source>
        <dbReference type="Pfam" id="PF01464"/>
    </source>
</evidence>
<dbReference type="AlphaFoldDB" id="A0A0G1BA66"/>
<organism evidence="3 4">
    <name type="scientific">Candidatus Collierbacteria bacterium GW2011_GWA2_42_17</name>
    <dbReference type="NCBI Taxonomy" id="1618378"/>
    <lineage>
        <taxon>Bacteria</taxon>
        <taxon>Candidatus Collieribacteriota</taxon>
    </lineage>
</organism>
<dbReference type="InterPro" id="IPR008258">
    <property type="entry name" value="Transglycosylase_SLT_dom_1"/>
</dbReference>
<sequence length="275" mass="30149">MEIGNSRTKWFIIALFVIGFLVFFHFALGDVDLFFALMGVIVIASSIIFLTSRNFFKTLLGFVVVLALFAFGIWSSEKIDTAFAESQPPRQIEEIIVDGQDTSLIIPSESTEVASGEPLPTFTSGNCVSANFPESVRQWCPLIETSAAKYNIDSKLIASVMLQESGGNPHAGKTSQIINGAEYYSSEDGAIGLLQVMPRDGISANFQCPNGPCFGNRPSMEQLYDPEFNIEYGTKMLSGLIVNYGSAREGLFHYGPKDAGYTGYADLVLKIYETY</sequence>
<dbReference type="EMBL" id="LCDA01000002">
    <property type="protein sequence ID" value="KKS43226.1"/>
    <property type="molecule type" value="Genomic_DNA"/>
</dbReference>
<keyword evidence="1" id="KW-0812">Transmembrane</keyword>
<accession>A0A0G1BA66</accession>
<dbReference type="InterPro" id="IPR023346">
    <property type="entry name" value="Lysozyme-like_dom_sf"/>
</dbReference>
<dbReference type="PANTHER" id="PTHR37423">
    <property type="entry name" value="SOLUBLE LYTIC MUREIN TRANSGLYCOSYLASE-RELATED"/>
    <property type="match status" value="1"/>
</dbReference>
<dbReference type="Proteomes" id="UP000033854">
    <property type="component" value="Unassembled WGS sequence"/>
</dbReference>
<dbReference type="Gene3D" id="1.10.530.10">
    <property type="match status" value="1"/>
</dbReference>
<feature type="domain" description="Transglycosylase SLT" evidence="2">
    <location>
        <begin position="142"/>
        <end position="246"/>
    </location>
</feature>